<feature type="domain" description="Polymerase nucleotidyl transferase" evidence="1">
    <location>
        <begin position="10"/>
        <end position="96"/>
    </location>
</feature>
<dbReference type="RefSeq" id="WP_075865303.1">
    <property type="nucleotide sequence ID" value="NZ_BDJL01000033.1"/>
</dbReference>
<protein>
    <submittedName>
        <fullName evidence="2">Nucleotidyltransferase</fullName>
    </submittedName>
</protein>
<comment type="caution">
    <text evidence="2">The sequence shown here is derived from an EMBL/GenBank/DDBJ whole genome shotgun (WGS) entry which is preliminary data.</text>
</comment>
<evidence type="ECO:0000313" key="2">
    <source>
        <dbReference type="EMBL" id="GAV25134.1"/>
    </source>
</evidence>
<dbReference type="InterPro" id="IPR002934">
    <property type="entry name" value="Polymerase_NTP_transf_dom"/>
</dbReference>
<dbReference type="CDD" id="cd05403">
    <property type="entry name" value="NT_KNTase_like"/>
    <property type="match status" value="1"/>
</dbReference>
<proteinExistence type="predicted"/>
<keyword evidence="2" id="KW-0808">Transferase</keyword>
<dbReference type="STRING" id="661089.ciss_10670"/>
<dbReference type="InterPro" id="IPR043519">
    <property type="entry name" value="NT_sf"/>
</dbReference>
<organism evidence="2 3">
    <name type="scientific">Carboxydothermus islandicus</name>
    <dbReference type="NCBI Taxonomy" id="661089"/>
    <lineage>
        <taxon>Bacteria</taxon>
        <taxon>Bacillati</taxon>
        <taxon>Bacillota</taxon>
        <taxon>Clostridia</taxon>
        <taxon>Thermoanaerobacterales</taxon>
        <taxon>Thermoanaerobacteraceae</taxon>
        <taxon>Carboxydothermus</taxon>
    </lineage>
</organism>
<dbReference type="PANTHER" id="PTHR33933:SF1">
    <property type="entry name" value="PROTEIN ADENYLYLTRANSFERASE MNTA-RELATED"/>
    <property type="match status" value="1"/>
</dbReference>
<dbReference type="Proteomes" id="UP000187338">
    <property type="component" value="Unassembled WGS sequence"/>
</dbReference>
<dbReference type="GO" id="GO:0016779">
    <property type="term" value="F:nucleotidyltransferase activity"/>
    <property type="evidence" value="ECO:0007669"/>
    <property type="project" value="InterPro"/>
</dbReference>
<keyword evidence="3" id="KW-1185">Reference proteome</keyword>
<dbReference type="InterPro" id="IPR052548">
    <property type="entry name" value="Type_VII_TA_antitoxin"/>
</dbReference>
<dbReference type="PANTHER" id="PTHR33933">
    <property type="entry name" value="NUCLEOTIDYLTRANSFERASE"/>
    <property type="match status" value="1"/>
</dbReference>
<name>A0A1L8D1Y7_9THEO</name>
<dbReference type="SUPFAM" id="SSF81301">
    <property type="entry name" value="Nucleotidyltransferase"/>
    <property type="match status" value="1"/>
</dbReference>
<evidence type="ECO:0000313" key="3">
    <source>
        <dbReference type="Proteomes" id="UP000187338"/>
    </source>
</evidence>
<gene>
    <name evidence="2" type="ORF">ciss_10670</name>
</gene>
<dbReference type="EMBL" id="BDJL01000033">
    <property type="protein sequence ID" value="GAV25134.1"/>
    <property type="molecule type" value="Genomic_DNA"/>
</dbReference>
<dbReference type="AlphaFoldDB" id="A0A1L8D1Y7"/>
<sequence length="101" mass="12046">MITLHPEILNLKKQLLEKFNPQEIYLFGSFARGMATDKSDIDLCIVMEYNEKRETLTQIYLSLDCSKPFDIILYHPDDWYKLIKQRDSFAYHIKSKGVKIW</sequence>
<reference evidence="3" key="1">
    <citation type="submission" date="2016-12" db="EMBL/GenBank/DDBJ databases">
        <title>Draft Genome Sequences od Carboxydothermus pertinax and islandicus, Hydrogenogenic Carboxydotrophic Bacteria.</title>
        <authorList>
            <person name="Fukuyama Y."/>
            <person name="Ohmae K."/>
            <person name="Yoneda Y."/>
            <person name="Yoshida T."/>
            <person name="Sako Y."/>
        </authorList>
    </citation>
    <scope>NUCLEOTIDE SEQUENCE [LARGE SCALE GENOMIC DNA]</scope>
    <source>
        <strain evidence="3">SET</strain>
    </source>
</reference>
<dbReference type="Pfam" id="PF01909">
    <property type="entry name" value="NTP_transf_2"/>
    <property type="match status" value="1"/>
</dbReference>
<dbReference type="Gene3D" id="3.30.460.10">
    <property type="entry name" value="Beta Polymerase, domain 2"/>
    <property type="match status" value="1"/>
</dbReference>
<accession>A0A1L8D1Y7</accession>
<evidence type="ECO:0000259" key="1">
    <source>
        <dbReference type="Pfam" id="PF01909"/>
    </source>
</evidence>